<dbReference type="InterPro" id="IPR001633">
    <property type="entry name" value="EAL_dom"/>
</dbReference>
<dbReference type="RefSeq" id="WP_379479852.1">
    <property type="nucleotide sequence ID" value="NZ_JBHLTL010000001.1"/>
</dbReference>
<dbReference type="Pfam" id="PF00990">
    <property type="entry name" value="GGDEF"/>
    <property type="match status" value="1"/>
</dbReference>
<evidence type="ECO:0000313" key="5">
    <source>
        <dbReference type="Proteomes" id="UP001589943"/>
    </source>
</evidence>
<accession>A0ABV6PEU0</accession>
<dbReference type="InterPro" id="IPR035919">
    <property type="entry name" value="EAL_sf"/>
</dbReference>
<dbReference type="Pfam" id="PF05228">
    <property type="entry name" value="CHASE4"/>
    <property type="match status" value="1"/>
</dbReference>
<dbReference type="CDD" id="cd01948">
    <property type="entry name" value="EAL"/>
    <property type="match status" value="1"/>
</dbReference>
<evidence type="ECO:0000259" key="2">
    <source>
        <dbReference type="PROSITE" id="PS50883"/>
    </source>
</evidence>
<keyword evidence="1" id="KW-1133">Transmembrane helix</keyword>
<sequence length="750" mass="81903">MKRLAFLDRDWGDARLFGPIVALTFGALLLLVITSGYLIHRFDTSASQREHHVVQNGFARQTRELNAVVATQVDWDDAILKLDHKLDAKWADFNIGNYLHTFNGFSHVFVVDPDAKPIYAAVVGQRSELESYAPFAATGMQLLPHIRAAERARPPIKVRPGKDNIQIPPIQANSVANVDGTIYLVTATLVQPDFGRVLPKGPRAPVTITAIPISTSMLGGFAERYLLNDAHVWDATGRSDGPGSLILRDYDGKPVAALTWTPQQPGTMVLRQIAVPLIVALVLLWYAATSILKRGSSVVSELVASEKRAKHLAYHDTLTGLPNRAMLFERLRPELAKLGEGGKPLAVMCVDLDRFKEVNDSLGHHAGDLVIEEVGRRLRNVCTEVGLIARLGGDEFVVLGECLKPACASNLADSVIAAICKPIECEYGRLEVGCSIGIVMLDQAGLDPSEVLRWADLALYRSKELGRQRVTFFEPEMDAALRNRRSLEADLRDALLNDGLEMVYQPQVDRLGNIVAVEALVRWHHPLRGSIAPGMFVPLAEEGGLILALGEFVLRRVFAETGHWTHTRVAINVSAVQMRAPGFAALVTRLAAAAAINPSRYEIEVTETALLGDDAITASNVEALKRLGFSIALDDFGTGYSSLSVLQRFAVDKIKIDRSFVSNLGVGDESEALVDAMVKLARALNLDVIAEGVETEQQRDRLLGCGCREFQGHLTGMPMGLRELVGLVGEDMGEEIAQPAQMPSEIRRLA</sequence>
<feature type="domain" description="GGDEF" evidence="3">
    <location>
        <begin position="343"/>
        <end position="475"/>
    </location>
</feature>
<keyword evidence="1" id="KW-0472">Membrane</keyword>
<dbReference type="SMART" id="SM00052">
    <property type="entry name" value="EAL"/>
    <property type="match status" value="1"/>
</dbReference>
<organism evidence="4 5">
    <name type="scientific">Novosphingobium aquiterrae</name>
    <dbReference type="NCBI Taxonomy" id="624388"/>
    <lineage>
        <taxon>Bacteria</taxon>
        <taxon>Pseudomonadati</taxon>
        <taxon>Pseudomonadota</taxon>
        <taxon>Alphaproteobacteria</taxon>
        <taxon>Sphingomonadales</taxon>
        <taxon>Sphingomonadaceae</taxon>
        <taxon>Novosphingobium</taxon>
    </lineage>
</organism>
<keyword evidence="5" id="KW-1185">Reference proteome</keyword>
<gene>
    <name evidence="4" type="ORF">ACFFF7_02870</name>
</gene>
<dbReference type="PROSITE" id="PS50887">
    <property type="entry name" value="GGDEF"/>
    <property type="match status" value="1"/>
</dbReference>
<dbReference type="CDD" id="cd01949">
    <property type="entry name" value="GGDEF"/>
    <property type="match status" value="1"/>
</dbReference>
<evidence type="ECO:0000259" key="3">
    <source>
        <dbReference type="PROSITE" id="PS50887"/>
    </source>
</evidence>
<name>A0ABV6PEU0_9SPHN</name>
<dbReference type="InterPro" id="IPR043128">
    <property type="entry name" value="Rev_trsase/Diguanyl_cyclase"/>
</dbReference>
<dbReference type="NCBIfam" id="TIGR00254">
    <property type="entry name" value="GGDEF"/>
    <property type="match status" value="1"/>
</dbReference>
<dbReference type="SUPFAM" id="SSF55073">
    <property type="entry name" value="Nucleotide cyclase"/>
    <property type="match status" value="1"/>
</dbReference>
<dbReference type="SUPFAM" id="SSF141868">
    <property type="entry name" value="EAL domain-like"/>
    <property type="match status" value="1"/>
</dbReference>
<dbReference type="InterPro" id="IPR007892">
    <property type="entry name" value="CHASE4"/>
</dbReference>
<feature type="domain" description="EAL" evidence="2">
    <location>
        <begin position="484"/>
        <end position="732"/>
    </location>
</feature>
<feature type="transmembrane region" description="Helical" evidence="1">
    <location>
        <begin position="20"/>
        <end position="39"/>
    </location>
</feature>
<dbReference type="Proteomes" id="UP001589943">
    <property type="component" value="Unassembled WGS sequence"/>
</dbReference>
<dbReference type="Gene3D" id="3.30.70.270">
    <property type="match status" value="1"/>
</dbReference>
<dbReference type="EMBL" id="JBHLTL010000001">
    <property type="protein sequence ID" value="MFC0588348.1"/>
    <property type="molecule type" value="Genomic_DNA"/>
</dbReference>
<dbReference type="PANTHER" id="PTHR44757">
    <property type="entry name" value="DIGUANYLATE CYCLASE DGCP"/>
    <property type="match status" value="1"/>
</dbReference>
<feature type="transmembrane region" description="Helical" evidence="1">
    <location>
        <begin position="269"/>
        <end position="288"/>
    </location>
</feature>
<evidence type="ECO:0000256" key="1">
    <source>
        <dbReference type="SAM" id="Phobius"/>
    </source>
</evidence>
<dbReference type="InterPro" id="IPR029787">
    <property type="entry name" value="Nucleotide_cyclase"/>
</dbReference>
<comment type="caution">
    <text evidence="4">The sequence shown here is derived from an EMBL/GenBank/DDBJ whole genome shotgun (WGS) entry which is preliminary data.</text>
</comment>
<evidence type="ECO:0000313" key="4">
    <source>
        <dbReference type="EMBL" id="MFC0588348.1"/>
    </source>
</evidence>
<protein>
    <submittedName>
        <fullName evidence="4">EAL domain-containing protein</fullName>
    </submittedName>
</protein>
<proteinExistence type="predicted"/>
<dbReference type="Gene3D" id="3.20.20.450">
    <property type="entry name" value="EAL domain"/>
    <property type="match status" value="1"/>
</dbReference>
<dbReference type="InterPro" id="IPR000160">
    <property type="entry name" value="GGDEF_dom"/>
</dbReference>
<dbReference type="PROSITE" id="PS50883">
    <property type="entry name" value="EAL"/>
    <property type="match status" value="1"/>
</dbReference>
<dbReference type="Pfam" id="PF00563">
    <property type="entry name" value="EAL"/>
    <property type="match status" value="1"/>
</dbReference>
<dbReference type="InterPro" id="IPR052155">
    <property type="entry name" value="Biofilm_reg_signaling"/>
</dbReference>
<dbReference type="PANTHER" id="PTHR44757:SF2">
    <property type="entry name" value="BIOFILM ARCHITECTURE MAINTENANCE PROTEIN MBAA"/>
    <property type="match status" value="1"/>
</dbReference>
<keyword evidence="1" id="KW-0812">Transmembrane</keyword>
<dbReference type="SMART" id="SM00267">
    <property type="entry name" value="GGDEF"/>
    <property type="match status" value="1"/>
</dbReference>
<reference evidence="4 5" key="1">
    <citation type="submission" date="2024-09" db="EMBL/GenBank/DDBJ databases">
        <authorList>
            <person name="Sun Q."/>
            <person name="Mori K."/>
        </authorList>
    </citation>
    <scope>NUCLEOTIDE SEQUENCE [LARGE SCALE GENOMIC DNA]</scope>
    <source>
        <strain evidence="4 5">NCAIM B.02537</strain>
    </source>
</reference>